<evidence type="ECO:0000256" key="2">
    <source>
        <dbReference type="ARBA" id="ARBA00022898"/>
    </source>
</evidence>
<dbReference type="STRING" id="1917485.BOO69_15135"/>
<keyword evidence="2" id="KW-0663">Pyridoxal phosphate</keyword>
<keyword evidence="3" id="KW-0805">Transcription regulation</keyword>
<dbReference type="PANTHER" id="PTHR46577:SF1">
    <property type="entry name" value="HTH-TYPE TRANSCRIPTIONAL REGULATORY PROTEIN GABR"/>
    <property type="match status" value="1"/>
</dbReference>
<dbReference type="KEGG" id="suam:BOO69_15135"/>
<dbReference type="Pfam" id="PF00392">
    <property type="entry name" value="GntR"/>
    <property type="match status" value="1"/>
</dbReference>
<dbReference type="PROSITE" id="PS50949">
    <property type="entry name" value="HTH_GNTR"/>
    <property type="match status" value="1"/>
</dbReference>
<comment type="similarity">
    <text evidence="1">In the C-terminal section; belongs to the class-I pyridoxal-phosphate-dependent aminotransferase family.</text>
</comment>
<dbReference type="GO" id="GO:0003700">
    <property type="term" value="F:DNA-binding transcription factor activity"/>
    <property type="evidence" value="ECO:0007669"/>
    <property type="project" value="InterPro"/>
</dbReference>
<name>A0A1J0WK00_9RHOB</name>
<evidence type="ECO:0000256" key="3">
    <source>
        <dbReference type="ARBA" id="ARBA00023015"/>
    </source>
</evidence>
<evidence type="ECO:0000256" key="5">
    <source>
        <dbReference type="ARBA" id="ARBA00023163"/>
    </source>
</evidence>
<dbReference type="RefSeq" id="WP_071972945.1">
    <property type="nucleotide sequence ID" value="NZ_CP018076.1"/>
</dbReference>
<accession>A0A1J0WK00</accession>
<dbReference type="InterPro" id="IPR036390">
    <property type="entry name" value="WH_DNA-bd_sf"/>
</dbReference>
<dbReference type="InterPro" id="IPR015422">
    <property type="entry name" value="PyrdxlP-dep_Trfase_small"/>
</dbReference>
<dbReference type="CDD" id="cd07377">
    <property type="entry name" value="WHTH_GntR"/>
    <property type="match status" value="1"/>
</dbReference>
<evidence type="ECO:0000313" key="7">
    <source>
        <dbReference type="EMBL" id="APE44597.1"/>
    </source>
</evidence>
<dbReference type="InterPro" id="IPR015424">
    <property type="entry name" value="PyrdxlP-dep_Trfase"/>
</dbReference>
<keyword evidence="4" id="KW-0238">DNA-binding</keyword>
<keyword evidence="5" id="KW-0804">Transcription</keyword>
<keyword evidence="8" id="KW-1185">Reference proteome</keyword>
<gene>
    <name evidence="7" type="ORF">BOO69_15135</name>
</gene>
<dbReference type="CDD" id="cd00609">
    <property type="entry name" value="AAT_like"/>
    <property type="match status" value="1"/>
</dbReference>
<proteinExistence type="inferred from homology"/>
<dbReference type="Pfam" id="PF00155">
    <property type="entry name" value="Aminotran_1_2"/>
    <property type="match status" value="1"/>
</dbReference>
<dbReference type="AlphaFoldDB" id="A0A1J0WK00"/>
<dbReference type="SUPFAM" id="SSF53383">
    <property type="entry name" value="PLP-dependent transferases"/>
    <property type="match status" value="1"/>
</dbReference>
<dbReference type="Gene3D" id="3.40.640.10">
    <property type="entry name" value="Type I PLP-dependent aspartate aminotransferase-like (Major domain)"/>
    <property type="match status" value="1"/>
</dbReference>
<feature type="domain" description="HTH gntR-type" evidence="6">
    <location>
        <begin position="13"/>
        <end position="81"/>
    </location>
</feature>
<dbReference type="InterPro" id="IPR036388">
    <property type="entry name" value="WH-like_DNA-bd_sf"/>
</dbReference>
<dbReference type="SUPFAM" id="SSF46785">
    <property type="entry name" value="Winged helix' DNA-binding domain"/>
    <property type="match status" value="1"/>
</dbReference>
<evidence type="ECO:0000313" key="8">
    <source>
        <dbReference type="Proteomes" id="UP000181897"/>
    </source>
</evidence>
<evidence type="ECO:0000256" key="1">
    <source>
        <dbReference type="ARBA" id="ARBA00005384"/>
    </source>
</evidence>
<dbReference type="GO" id="GO:0030170">
    <property type="term" value="F:pyridoxal phosphate binding"/>
    <property type="evidence" value="ECO:0007669"/>
    <property type="project" value="InterPro"/>
</dbReference>
<reference evidence="7 8" key="1">
    <citation type="submission" date="2016-11" db="EMBL/GenBank/DDBJ databases">
        <title>Complete genome sequence of Sulfitobacter sp. AM1-D1, a toxic bacteria associated with marine dinoflagellate Alexandrium minutum in East China Sea.</title>
        <authorList>
            <person name="Yang Q."/>
            <person name="Zhang X."/>
            <person name="Tian X."/>
        </authorList>
    </citation>
    <scope>NUCLEOTIDE SEQUENCE [LARGE SCALE GENOMIC DNA]</scope>
    <source>
        <strain evidence="7 8">AM1-D1</strain>
    </source>
</reference>
<dbReference type="InterPro" id="IPR051446">
    <property type="entry name" value="HTH_trans_reg/aminotransferase"/>
</dbReference>
<evidence type="ECO:0000259" key="6">
    <source>
        <dbReference type="PROSITE" id="PS50949"/>
    </source>
</evidence>
<organism evidence="7 8">
    <name type="scientific">Sulfitobacter alexandrii</name>
    <dbReference type="NCBI Taxonomy" id="1917485"/>
    <lineage>
        <taxon>Bacteria</taxon>
        <taxon>Pseudomonadati</taxon>
        <taxon>Pseudomonadota</taxon>
        <taxon>Alphaproteobacteria</taxon>
        <taxon>Rhodobacterales</taxon>
        <taxon>Roseobacteraceae</taxon>
        <taxon>Sulfitobacter</taxon>
    </lineage>
</organism>
<dbReference type="InterPro" id="IPR015421">
    <property type="entry name" value="PyrdxlP-dep_Trfase_major"/>
</dbReference>
<dbReference type="OrthoDB" id="9794015at2"/>
<dbReference type="PANTHER" id="PTHR46577">
    <property type="entry name" value="HTH-TYPE TRANSCRIPTIONAL REGULATORY PROTEIN GABR"/>
    <property type="match status" value="1"/>
</dbReference>
<protein>
    <recommendedName>
        <fullName evidence="6">HTH gntR-type domain-containing protein</fullName>
    </recommendedName>
</protein>
<dbReference type="InterPro" id="IPR000524">
    <property type="entry name" value="Tscrpt_reg_HTH_GntR"/>
</dbReference>
<dbReference type="SMART" id="SM00345">
    <property type="entry name" value="HTH_GNTR"/>
    <property type="match status" value="1"/>
</dbReference>
<dbReference type="Gene3D" id="3.90.1150.10">
    <property type="entry name" value="Aspartate Aminotransferase, domain 1"/>
    <property type="match status" value="1"/>
</dbReference>
<dbReference type="Gene3D" id="1.10.10.10">
    <property type="entry name" value="Winged helix-like DNA-binding domain superfamily/Winged helix DNA-binding domain"/>
    <property type="match status" value="1"/>
</dbReference>
<sequence>MNNWLPDKSELKRPRYRSLTGAIERAIEEGKLKPGDRLPTHRELAYRLGLSVQTVSRAYTRLVEAGHIVGEVGRGSFVRNPERDNALPFPAKRAGSETLDLALLKPVVDDLHREEMQRALRGIAADLPDATVASFRAATIAGRYAEAVEGWLARRGVSCADMSVIATNGNTAAMTVALLSVAHGGDLIVTEAMSHHTLPTLCRSLGLRLHGVAMDHEGILPEALEAVCRADPVKALFLVPDSGPLSCRMGPARRQRIVEIARRHDIAIIENDAYGALQGTETGPTFAALAPERCYYFTSLTKCLLPGLRVGFLVVPLNAASTVREKHMITNWMVTPLMHEIATRWIEDGTAERLTDWQRSALAERASVAEQILGSSGLRISAGGLQGWLPCPDIGSEARLVERARDAGILVAPGSTFSIGPGAGHPGVRIAFGARDTDALRRALRVLRAIATGDSSGRELHA</sequence>
<dbReference type="EMBL" id="CP018076">
    <property type="protein sequence ID" value="APE44597.1"/>
    <property type="molecule type" value="Genomic_DNA"/>
</dbReference>
<dbReference type="GO" id="GO:0003677">
    <property type="term" value="F:DNA binding"/>
    <property type="evidence" value="ECO:0007669"/>
    <property type="project" value="UniProtKB-KW"/>
</dbReference>
<evidence type="ECO:0000256" key="4">
    <source>
        <dbReference type="ARBA" id="ARBA00023125"/>
    </source>
</evidence>
<dbReference type="Proteomes" id="UP000181897">
    <property type="component" value="Chromosome"/>
</dbReference>
<dbReference type="InterPro" id="IPR004839">
    <property type="entry name" value="Aminotransferase_I/II_large"/>
</dbReference>